<dbReference type="SUPFAM" id="SSF51395">
    <property type="entry name" value="FMN-linked oxidoreductases"/>
    <property type="match status" value="1"/>
</dbReference>
<evidence type="ECO:0000256" key="1">
    <source>
        <dbReference type="ARBA" id="ARBA00001917"/>
    </source>
</evidence>
<dbReference type="EMBL" id="JADFTT010000029">
    <property type="protein sequence ID" value="KAG5772005.1"/>
    <property type="molecule type" value="Genomic_DNA"/>
</dbReference>
<accession>A0A9P7I195</accession>
<proteinExistence type="predicted"/>
<organism evidence="3 4">
    <name type="scientific">Fusarium xylarioides</name>
    <dbReference type="NCBI Taxonomy" id="221167"/>
    <lineage>
        <taxon>Eukaryota</taxon>
        <taxon>Fungi</taxon>
        <taxon>Dikarya</taxon>
        <taxon>Ascomycota</taxon>
        <taxon>Pezizomycotina</taxon>
        <taxon>Sordariomycetes</taxon>
        <taxon>Hypocreomycetidae</taxon>
        <taxon>Hypocreales</taxon>
        <taxon>Nectriaceae</taxon>
        <taxon>Fusarium</taxon>
        <taxon>Fusarium fujikuroi species complex</taxon>
    </lineage>
</organism>
<dbReference type="Gene3D" id="3.20.20.70">
    <property type="entry name" value="Aldolase class I"/>
    <property type="match status" value="1"/>
</dbReference>
<evidence type="ECO:0000313" key="4">
    <source>
        <dbReference type="Proteomes" id="UP000750502"/>
    </source>
</evidence>
<reference evidence="3" key="2">
    <citation type="submission" date="2020-10" db="EMBL/GenBank/DDBJ databases">
        <authorList>
            <person name="Peck L.D."/>
            <person name="Nowell R.W."/>
            <person name="Flood J."/>
            <person name="Ryan M.J."/>
            <person name="Barraclough T.G."/>
        </authorList>
    </citation>
    <scope>NUCLEOTIDE SEQUENCE</scope>
    <source>
        <strain evidence="3">IMI 127659i</strain>
    </source>
</reference>
<keyword evidence="4" id="KW-1185">Reference proteome</keyword>
<gene>
    <name evidence="3" type="ORF">H9Q72_001618</name>
</gene>
<name>A0A9P7I195_9HYPO</name>
<comment type="cofactor">
    <cofactor evidence="1">
        <name>FMN</name>
        <dbReference type="ChEBI" id="CHEBI:58210"/>
    </cofactor>
</comment>
<reference evidence="3" key="1">
    <citation type="journal article" date="2020" name="bioRxiv">
        <title>Historical genomics reveals the evolutionary mechanisms behind multiple outbreaks of the host-specific coffee wilt pathogen Fusarium xylarioides.</title>
        <authorList>
            <person name="Peck D."/>
            <person name="Nowell R.W."/>
            <person name="Flood J."/>
            <person name="Ryan M.J."/>
            <person name="Barraclough T.G."/>
        </authorList>
    </citation>
    <scope>NUCLEOTIDE SEQUENCE</scope>
    <source>
        <strain evidence="3">IMI 127659i</strain>
    </source>
</reference>
<evidence type="ECO:0000259" key="2">
    <source>
        <dbReference type="Pfam" id="PF01070"/>
    </source>
</evidence>
<dbReference type="InterPro" id="IPR000262">
    <property type="entry name" value="FMN-dep_DH"/>
</dbReference>
<evidence type="ECO:0000313" key="3">
    <source>
        <dbReference type="EMBL" id="KAG5772005.1"/>
    </source>
</evidence>
<feature type="domain" description="FMN-dependent dehydrogenase" evidence="2">
    <location>
        <begin position="2"/>
        <end position="75"/>
    </location>
</feature>
<dbReference type="OrthoDB" id="1925334at2759"/>
<dbReference type="AlphaFoldDB" id="A0A9P7I195"/>
<protein>
    <recommendedName>
        <fullName evidence="2">FMN-dependent dehydrogenase domain-containing protein</fullName>
    </recommendedName>
</protein>
<dbReference type="Proteomes" id="UP000750502">
    <property type="component" value="Unassembled WGS sequence"/>
</dbReference>
<dbReference type="Pfam" id="PF01070">
    <property type="entry name" value="FMN_dh"/>
    <property type="match status" value="1"/>
</dbReference>
<dbReference type="GO" id="GO:0016491">
    <property type="term" value="F:oxidoreductase activity"/>
    <property type="evidence" value="ECO:0007669"/>
    <property type="project" value="InterPro"/>
</dbReference>
<sequence>MPTLASYSLGEVVEALPRNHPSFFQLYIPPDPSALSKLLDEIRRASPMAVIITVGLPVFSKREANERYEMRMAKERGDLKDKK</sequence>
<dbReference type="InterPro" id="IPR013785">
    <property type="entry name" value="Aldolase_TIM"/>
</dbReference>
<comment type="caution">
    <text evidence="3">The sequence shown here is derived from an EMBL/GenBank/DDBJ whole genome shotgun (WGS) entry which is preliminary data.</text>
</comment>